<reference evidence="2 3" key="1">
    <citation type="journal article" date="2005" name="PLoS Biol.">
        <title>The genomes of Oryza sativa: a history of duplications.</title>
        <authorList>
            <person name="Yu J."/>
            <person name="Wang J."/>
            <person name="Lin W."/>
            <person name="Li S."/>
            <person name="Li H."/>
            <person name="Zhou J."/>
            <person name="Ni P."/>
            <person name="Dong W."/>
            <person name="Hu S."/>
            <person name="Zeng C."/>
            <person name="Zhang J."/>
            <person name="Zhang Y."/>
            <person name="Li R."/>
            <person name="Xu Z."/>
            <person name="Li S."/>
            <person name="Li X."/>
            <person name="Zheng H."/>
            <person name="Cong L."/>
            <person name="Lin L."/>
            <person name="Yin J."/>
            <person name="Geng J."/>
            <person name="Li G."/>
            <person name="Shi J."/>
            <person name="Liu J."/>
            <person name="Lv H."/>
            <person name="Li J."/>
            <person name="Wang J."/>
            <person name="Deng Y."/>
            <person name="Ran L."/>
            <person name="Shi X."/>
            <person name="Wang X."/>
            <person name="Wu Q."/>
            <person name="Li C."/>
            <person name="Ren X."/>
            <person name="Wang J."/>
            <person name="Wang X."/>
            <person name="Li D."/>
            <person name="Liu D."/>
            <person name="Zhang X."/>
            <person name="Ji Z."/>
            <person name="Zhao W."/>
            <person name="Sun Y."/>
            <person name="Zhang Z."/>
            <person name="Bao J."/>
            <person name="Han Y."/>
            <person name="Dong L."/>
            <person name="Ji J."/>
            <person name="Chen P."/>
            <person name="Wu S."/>
            <person name="Liu J."/>
            <person name="Xiao Y."/>
            <person name="Bu D."/>
            <person name="Tan J."/>
            <person name="Yang L."/>
            <person name="Ye C."/>
            <person name="Zhang J."/>
            <person name="Xu J."/>
            <person name="Zhou Y."/>
            <person name="Yu Y."/>
            <person name="Zhang B."/>
            <person name="Zhuang S."/>
            <person name="Wei H."/>
            <person name="Liu B."/>
            <person name="Lei M."/>
            <person name="Yu H."/>
            <person name="Li Y."/>
            <person name="Xu H."/>
            <person name="Wei S."/>
            <person name="He X."/>
            <person name="Fang L."/>
            <person name="Zhang Z."/>
            <person name="Zhang Y."/>
            <person name="Huang X."/>
            <person name="Su Z."/>
            <person name="Tong W."/>
            <person name="Li J."/>
            <person name="Tong Z."/>
            <person name="Li S."/>
            <person name="Ye J."/>
            <person name="Wang L."/>
            <person name="Fang L."/>
            <person name="Lei T."/>
            <person name="Chen C."/>
            <person name="Chen H."/>
            <person name="Xu Z."/>
            <person name="Li H."/>
            <person name="Huang H."/>
            <person name="Zhang F."/>
            <person name="Xu H."/>
            <person name="Li N."/>
            <person name="Zhao C."/>
            <person name="Li S."/>
            <person name="Dong L."/>
            <person name="Huang Y."/>
            <person name="Li L."/>
            <person name="Xi Y."/>
            <person name="Qi Q."/>
            <person name="Li W."/>
            <person name="Zhang B."/>
            <person name="Hu W."/>
            <person name="Zhang Y."/>
            <person name="Tian X."/>
            <person name="Jiao Y."/>
            <person name="Liang X."/>
            <person name="Jin J."/>
            <person name="Gao L."/>
            <person name="Zheng W."/>
            <person name="Hao B."/>
            <person name="Liu S."/>
            <person name="Wang W."/>
            <person name="Yuan L."/>
            <person name="Cao M."/>
            <person name="McDermott J."/>
            <person name="Samudrala R."/>
            <person name="Wang J."/>
            <person name="Wong G.K."/>
            <person name="Yang H."/>
        </authorList>
    </citation>
    <scope>NUCLEOTIDE SEQUENCE [LARGE SCALE GENOMIC DNA]</scope>
    <source>
        <strain evidence="3">cv. 93-11</strain>
    </source>
</reference>
<evidence type="ECO:0000313" key="2">
    <source>
        <dbReference type="EMBL" id="EAZ03814.1"/>
    </source>
</evidence>
<feature type="compositionally biased region" description="Polar residues" evidence="1">
    <location>
        <begin position="38"/>
        <end position="54"/>
    </location>
</feature>
<gene>
    <name evidence="2" type="ORF">OsI_25943</name>
</gene>
<accession>A2YL53</accession>
<dbReference type="Proteomes" id="UP000007015">
    <property type="component" value="Chromosome 7"/>
</dbReference>
<dbReference type="EMBL" id="CM000132">
    <property type="protein sequence ID" value="EAZ03814.1"/>
    <property type="molecule type" value="Genomic_DNA"/>
</dbReference>
<proteinExistence type="predicted"/>
<dbReference type="Gramene" id="BGIOSGA025670-TA">
    <property type="protein sequence ID" value="BGIOSGA025670-PA"/>
    <property type="gene ID" value="BGIOSGA025670"/>
</dbReference>
<feature type="region of interest" description="Disordered" evidence="1">
    <location>
        <begin position="1"/>
        <end position="80"/>
    </location>
</feature>
<dbReference type="AlphaFoldDB" id="A2YL53"/>
<name>A2YL53_ORYSI</name>
<dbReference type="HOGENOM" id="CLU_2594077_0_0_1"/>
<evidence type="ECO:0000256" key="1">
    <source>
        <dbReference type="SAM" id="MobiDB-lite"/>
    </source>
</evidence>
<sequence>MSLSSTQRYKNESPVEGISVVSRGRRGASGAPDLAPRLSSNQGESGGQVTTAKTQLPLKRPQSSLPPLRKMKMTMTTPHR</sequence>
<keyword evidence="3" id="KW-1185">Reference proteome</keyword>
<evidence type="ECO:0000313" key="3">
    <source>
        <dbReference type="Proteomes" id="UP000007015"/>
    </source>
</evidence>
<protein>
    <submittedName>
        <fullName evidence="2">Uncharacterized protein</fullName>
    </submittedName>
</protein>
<organism evidence="2 3">
    <name type="scientific">Oryza sativa subsp. indica</name>
    <name type="common">Rice</name>
    <dbReference type="NCBI Taxonomy" id="39946"/>
    <lineage>
        <taxon>Eukaryota</taxon>
        <taxon>Viridiplantae</taxon>
        <taxon>Streptophyta</taxon>
        <taxon>Embryophyta</taxon>
        <taxon>Tracheophyta</taxon>
        <taxon>Spermatophyta</taxon>
        <taxon>Magnoliopsida</taxon>
        <taxon>Liliopsida</taxon>
        <taxon>Poales</taxon>
        <taxon>Poaceae</taxon>
        <taxon>BOP clade</taxon>
        <taxon>Oryzoideae</taxon>
        <taxon>Oryzeae</taxon>
        <taxon>Oryzinae</taxon>
        <taxon>Oryza</taxon>
        <taxon>Oryza sativa</taxon>
    </lineage>
</organism>